<comment type="caution">
    <text evidence="1">The sequence shown here is derived from an EMBL/GenBank/DDBJ whole genome shotgun (WGS) entry which is preliminary data.</text>
</comment>
<accession>A0A1G2I4M5</accession>
<dbReference type="SUPFAM" id="SSF81301">
    <property type="entry name" value="Nucleotidyltransferase"/>
    <property type="match status" value="1"/>
</dbReference>
<dbReference type="Proteomes" id="UP000178820">
    <property type="component" value="Unassembled WGS sequence"/>
</dbReference>
<proteinExistence type="predicted"/>
<sequence length="190" mass="22054">MNPDELLVIISEILKDLEIPYAITGGFAVTIWGKPRYTADIDIIVEIADKNIKPLVKKLLAIDKDVHADEDMIREALMYHGEFNFIHPDTGLKVDFFVQDNNLYNKLKIKRAVVRDIFDHKIPFVSPEDLILSKLMWSKENQSQKQAEDIKSVLRNPNITLDMMYLKNWAQKQETIGTLEELIEMIKLEK</sequence>
<dbReference type="InterPro" id="IPR043519">
    <property type="entry name" value="NT_sf"/>
</dbReference>
<dbReference type="EMBL" id="MHOT01000008">
    <property type="protein sequence ID" value="OGZ69577.1"/>
    <property type="molecule type" value="Genomic_DNA"/>
</dbReference>
<name>A0A1G2I4M5_9BACT</name>
<evidence type="ECO:0000313" key="2">
    <source>
        <dbReference type="Proteomes" id="UP000178820"/>
    </source>
</evidence>
<protein>
    <submittedName>
        <fullName evidence="1">Uncharacterized protein</fullName>
    </submittedName>
</protein>
<gene>
    <name evidence="1" type="ORF">A3D44_03310</name>
</gene>
<evidence type="ECO:0000313" key="1">
    <source>
        <dbReference type="EMBL" id="OGZ69577.1"/>
    </source>
</evidence>
<dbReference type="STRING" id="1802207.A3D44_03310"/>
<dbReference type="AlphaFoldDB" id="A0A1G2I4M5"/>
<reference evidence="1 2" key="1">
    <citation type="journal article" date="2016" name="Nat. Commun.">
        <title>Thousands of microbial genomes shed light on interconnected biogeochemical processes in an aquifer system.</title>
        <authorList>
            <person name="Anantharaman K."/>
            <person name="Brown C.T."/>
            <person name="Hug L.A."/>
            <person name="Sharon I."/>
            <person name="Castelle C.J."/>
            <person name="Probst A.J."/>
            <person name="Thomas B.C."/>
            <person name="Singh A."/>
            <person name="Wilkins M.J."/>
            <person name="Karaoz U."/>
            <person name="Brodie E.L."/>
            <person name="Williams K.H."/>
            <person name="Hubbard S.S."/>
            <person name="Banfield J.F."/>
        </authorList>
    </citation>
    <scope>NUCLEOTIDE SEQUENCE [LARGE SCALE GENOMIC DNA]</scope>
</reference>
<organism evidence="1 2">
    <name type="scientific">Candidatus Staskawiczbacteria bacterium RIFCSPHIGHO2_02_FULL_42_22</name>
    <dbReference type="NCBI Taxonomy" id="1802207"/>
    <lineage>
        <taxon>Bacteria</taxon>
        <taxon>Candidatus Staskawicziibacteriota</taxon>
    </lineage>
</organism>
<dbReference type="Gene3D" id="3.30.460.40">
    <property type="match status" value="1"/>
</dbReference>